<feature type="region of interest" description="Disordered" evidence="10">
    <location>
        <begin position="1142"/>
        <end position="1214"/>
    </location>
</feature>
<dbReference type="GO" id="GO:0000148">
    <property type="term" value="C:1,3-beta-D-glucan synthase complex"/>
    <property type="evidence" value="ECO:0007669"/>
    <property type="project" value="InterPro"/>
</dbReference>
<feature type="transmembrane region" description="Helical" evidence="11">
    <location>
        <begin position="1982"/>
        <end position="2006"/>
    </location>
</feature>
<dbReference type="InterPro" id="IPR056261">
    <property type="entry name" value="FKS1-like_dom2"/>
</dbReference>
<feature type="transmembrane region" description="Helical" evidence="11">
    <location>
        <begin position="1679"/>
        <end position="1698"/>
    </location>
</feature>
<keyword evidence="6 11" id="KW-0812">Transmembrane</keyword>
<dbReference type="GO" id="GO:0005886">
    <property type="term" value="C:plasma membrane"/>
    <property type="evidence" value="ECO:0007669"/>
    <property type="project" value="TreeGrafter"/>
</dbReference>
<dbReference type="EMBL" id="GG745328">
    <property type="protein sequence ID" value="KNE54611.1"/>
    <property type="molecule type" value="Genomic_DNA"/>
</dbReference>
<name>A0A0L0RX33_ALLM3</name>
<dbReference type="InterPro" id="IPR026899">
    <property type="entry name" value="FKS1-like_dom1"/>
</dbReference>
<comment type="similarity">
    <text evidence="2">Belongs to the glycosyltransferase 48 family.</text>
</comment>
<comment type="subcellular location">
    <subcellularLocation>
        <location evidence="1">Membrane</location>
        <topology evidence="1">Multi-pass membrane protein</topology>
    </subcellularLocation>
</comment>
<dbReference type="InterPro" id="IPR003440">
    <property type="entry name" value="Glyco_trans_48_dom"/>
</dbReference>
<evidence type="ECO:0000256" key="10">
    <source>
        <dbReference type="SAM" id="MobiDB-lite"/>
    </source>
</evidence>
<dbReference type="SMART" id="SM01205">
    <property type="entry name" value="FKS1_dom1"/>
    <property type="match status" value="1"/>
</dbReference>
<protein>
    <recommendedName>
        <fullName evidence="3">1,3-beta-glucan synthase</fullName>
        <ecNumber evidence="3">2.4.1.34</ecNumber>
    </recommendedName>
</protein>
<dbReference type="GO" id="GO:0006075">
    <property type="term" value="P:(1-&gt;3)-beta-D-glucan biosynthetic process"/>
    <property type="evidence" value="ECO:0007669"/>
    <property type="project" value="InterPro"/>
</dbReference>
<evidence type="ECO:0000256" key="2">
    <source>
        <dbReference type="ARBA" id="ARBA00009040"/>
    </source>
</evidence>
<keyword evidence="4" id="KW-0328">Glycosyltransferase</keyword>
<dbReference type="Proteomes" id="UP000054350">
    <property type="component" value="Unassembled WGS sequence"/>
</dbReference>
<feature type="transmembrane region" description="Helical" evidence="11">
    <location>
        <begin position="866"/>
        <end position="885"/>
    </location>
</feature>
<reference evidence="14" key="2">
    <citation type="submission" date="2009-11" db="EMBL/GenBank/DDBJ databases">
        <title>The Genome Sequence of Allomyces macrogynus strain ATCC 38327.</title>
        <authorList>
            <consortium name="The Broad Institute Genome Sequencing Platform"/>
            <person name="Russ C."/>
            <person name="Cuomo C."/>
            <person name="Shea T."/>
            <person name="Young S.K."/>
            <person name="Zeng Q."/>
            <person name="Koehrsen M."/>
            <person name="Haas B."/>
            <person name="Borodovsky M."/>
            <person name="Guigo R."/>
            <person name="Alvarado L."/>
            <person name="Berlin A."/>
            <person name="Borenstein D."/>
            <person name="Chen Z."/>
            <person name="Engels R."/>
            <person name="Freedman E."/>
            <person name="Gellesch M."/>
            <person name="Goldberg J."/>
            <person name="Griggs A."/>
            <person name="Gujja S."/>
            <person name="Heiman D."/>
            <person name="Hepburn T."/>
            <person name="Howarth C."/>
            <person name="Jen D."/>
            <person name="Larson L."/>
            <person name="Lewis B."/>
            <person name="Mehta T."/>
            <person name="Park D."/>
            <person name="Pearson M."/>
            <person name="Roberts A."/>
            <person name="Saif S."/>
            <person name="Shenoy N."/>
            <person name="Sisk P."/>
            <person name="Stolte C."/>
            <person name="Sykes S."/>
            <person name="Walk T."/>
            <person name="White J."/>
            <person name="Yandava C."/>
            <person name="Burger G."/>
            <person name="Gray M.W."/>
            <person name="Holland P.W.H."/>
            <person name="King N."/>
            <person name="Lang F.B.F."/>
            <person name="Roger A.J."/>
            <person name="Ruiz-Trillo I."/>
            <person name="Lander E."/>
            <person name="Nusbaum C."/>
        </authorList>
    </citation>
    <scope>NUCLEOTIDE SEQUENCE [LARGE SCALE GENOMIC DNA]</scope>
    <source>
        <strain evidence="14">ATCC 38327</strain>
    </source>
</reference>
<evidence type="ECO:0000256" key="3">
    <source>
        <dbReference type="ARBA" id="ARBA00012589"/>
    </source>
</evidence>
<evidence type="ECO:0000313" key="14">
    <source>
        <dbReference type="Proteomes" id="UP000054350"/>
    </source>
</evidence>
<feature type="transmembrane region" description="Helical" evidence="11">
    <location>
        <begin position="933"/>
        <end position="959"/>
    </location>
</feature>
<evidence type="ECO:0000256" key="1">
    <source>
        <dbReference type="ARBA" id="ARBA00004141"/>
    </source>
</evidence>
<feature type="transmembrane region" description="Helical" evidence="11">
    <location>
        <begin position="1941"/>
        <end position="1961"/>
    </location>
</feature>
<accession>A0A0L0RX33</accession>
<organism evidence="13 14">
    <name type="scientific">Allomyces macrogynus (strain ATCC 38327)</name>
    <name type="common">Allomyces javanicus var. macrogynus</name>
    <dbReference type="NCBI Taxonomy" id="578462"/>
    <lineage>
        <taxon>Eukaryota</taxon>
        <taxon>Fungi</taxon>
        <taxon>Fungi incertae sedis</taxon>
        <taxon>Blastocladiomycota</taxon>
        <taxon>Blastocladiomycetes</taxon>
        <taxon>Blastocladiales</taxon>
        <taxon>Blastocladiaceae</taxon>
        <taxon>Allomyces</taxon>
    </lineage>
</organism>
<feature type="transmembrane region" description="Helical" evidence="11">
    <location>
        <begin position="2012"/>
        <end position="2039"/>
    </location>
</feature>
<dbReference type="EC" id="2.4.1.34" evidence="3"/>
<keyword evidence="8 11" id="KW-0472">Membrane</keyword>
<dbReference type="eggNOG" id="KOG0916">
    <property type="taxonomic scope" value="Eukaryota"/>
</dbReference>
<feature type="region of interest" description="Disordered" evidence="10">
    <location>
        <begin position="126"/>
        <end position="145"/>
    </location>
</feature>
<dbReference type="VEuPathDB" id="FungiDB:AMAG_00576"/>
<dbReference type="Pfam" id="PF02364">
    <property type="entry name" value="Glucan_synthase"/>
    <property type="match status" value="1"/>
</dbReference>
<feature type="compositionally biased region" description="Acidic residues" evidence="10">
    <location>
        <begin position="1198"/>
        <end position="1213"/>
    </location>
</feature>
<dbReference type="STRING" id="578462.A0A0L0RX33"/>
<dbReference type="GO" id="GO:0051278">
    <property type="term" value="P:fungal-type cell wall polysaccharide biosynthetic process"/>
    <property type="evidence" value="ECO:0007669"/>
    <property type="project" value="TreeGrafter"/>
</dbReference>
<evidence type="ECO:0000256" key="7">
    <source>
        <dbReference type="ARBA" id="ARBA00022989"/>
    </source>
</evidence>
<feature type="compositionally biased region" description="Low complexity" evidence="10">
    <location>
        <begin position="265"/>
        <end position="276"/>
    </location>
</feature>
<dbReference type="PANTHER" id="PTHR12741">
    <property type="entry name" value="LYST-INTERACTING PROTEIN LIP5 DOPAMINE RESPONSIVE PROTEIN DRG-1"/>
    <property type="match status" value="1"/>
</dbReference>
<evidence type="ECO:0000259" key="12">
    <source>
        <dbReference type="SMART" id="SM01205"/>
    </source>
</evidence>
<dbReference type="Pfam" id="PF23605">
    <property type="entry name" value="FKS1_dom2"/>
    <property type="match status" value="1"/>
</dbReference>
<evidence type="ECO:0000256" key="11">
    <source>
        <dbReference type="SAM" id="Phobius"/>
    </source>
</evidence>
<feature type="transmembrane region" description="Helical" evidence="11">
    <location>
        <begin position="1586"/>
        <end position="1608"/>
    </location>
</feature>
<dbReference type="GO" id="GO:0003843">
    <property type="term" value="F:1,3-beta-D-glucan synthase activity"/>
    <property type="evidence" value="ECO:0007669"/>
    <property type="project" value="UniProtKB-EC"/>
</dbReference>
<evidence type="ECO:0000256" key="6">
    <source>
        <dbReference type="ARBA" id="ARBA00022692"/>
    </source>
</evidence>
<dbReference type="Pfam" id="PF14288">
    <property type="entry name" value="FKS1_dom1"/>
    <property type="match status" value="1"/>
</dbReference>
<feature type="compositionally biased region" description="Polar residues" evidence="10">
    <location>
        <begin position="126"/>
        <end position="141"/>
    </location>
</feature>
<feature type="region of interest" description="Disordered" evidence="10">
    <location>
        <begin position="1"/>
        <end position="112"/>
    </location>
</feature>
<keyword evidence="5" id="KW-0808">Transferase</keyword>
<feature type="compositionally biased region" description="Polar residues" evidence="10">
    <location>
        <begin position="81"/>
        <end position="96"/>
    </location>
</feature>
<feature type="compositionally biased region" description="Acidic residues" evidence="10">
    <location>
        <begin position="277"/>
        <end position="289"/>
    </location>
</feature>
<feature type="transmembrane region" description="Helical" evidence="11">
    <location>
        <begin position="1734"/>
        <end position="1752"/>
    </location>
</feature>
<feature type="transmembrane region" description="Helical" evidence="11">
    <location>
        <begin position="1643"/>
        <end position="1667"/>
    </location>
</feature>
<evidence type="ECO:0000256" key="5">
    <source>
        <dbReference type="ARBA" id="ARBA00022679"/>
    </source>
</evidence>
<dbReference type="OrthoDB" id="1880850at2759"/>
<evidence type="ECO:0000256" key="8">
    <source>
        <dbReference type="ARBA" id="ARBA00023136"/>
    </source>
</evidence>
<feature type="transmembrane region" description="Helical" evidence="11">
    <location>
        <begin position="1759"/>
        <end position="1778"/>
    </location>
</feature>
<feature type="transmembrane region" description="Helical" evidence="11">
    <location>
        <begin position="1911"/>
        <end position="1929"/>
    </location>
</feature>
<feature type="transmembrane region" description="Helical" evidence="11">
    <location>
        <begin position="1839"/>
        <end position="1860"/>
    </location>
</feature>
<feature type="transmembrane region" description="Helical" evidence="11">
    <location>
        <begin position="2074"/>
        <end position="2098"/>
    </location>
</feature>
<comment type="catalytic activity">
    <reaction evidence="9">
        <text>[(1-&gt;3)-beta-D-glucosyl](n) + UDP-alpha-D-glucose = [(1-&gt;3)-beta-D-glucosyl](n+1) + UDP + H(+)</text>
        <dbReference type="Rhea" id="RHEA:21476"/>
        <dbReference type="Rhea" id="RHEA-COMP:11146"/>
        <dbReference type="Rhea" id="RHEA-COMP:14303"/>
        <dbReference type="ChEBI" id="CHEBI:15378"/>
        <dbReference type="ChEBI" id="CHEBI:37671"/>
        <dbReference type="ChEBI" id="CHEBI:58223"/>
        <dbReference type="ChEBI" id="CHEBI:58885"/>
        <dbReference type="EC" id="2.4.1.34"/>
    </reaction>
</comment>
<feature type="transmembrane region" description="Helical" evidence="11">
    <location>
        <begin position="1880"/>
        <end position="1899"/>
    </location>
</feature>
<feature type="transmembrane region" description="Helical" evidence="11">
    <location>
        <begin position="736"/>
        <end position="754"/>
    </location>
</feature>
<feature type="transmembrane region" description="Helical" evidence="11">
    <location>
        <begin position="906"/>
        <end position="927"/>
    </location>
</feature>
<evidence type="ECO:0000256" key="4">
    <source>
        <dbReference type="ARBA" id="ARBA00022676"/>
    </source>
</evidence>
<dbReference type="OMA" id="IKHCEYM"/>
<feature type="region of interest" description="Disordered" evidence="10">
    <location>
        <begin position="2045"/>
        <end position="2064"/>
    </location>
</feature>
<evidence type="ECO:0000313" key="13">
    <source>
        <dbReference type="EMBL" id="KNE54611.1"/>
    </source>
</evidence>
<dbReference type="PANTHER" id="PTHR12741:SF48">
    <property type="entry name" value="1,3-BETA-GLUCAN SYNTHASE COMPONENT FKS1-RELATED"/>
    <property type="match status" value="1"/>
</dbReference>
<feature type="transmembrane region" description="Helical" evidence="11">
    <location>
        <begin position="806"/>
        <end position="827"/>
    </location>
</feature>
<proteinExistence type="inferred from homology"/>
<feature type="region of interest" description="Disordered" evidence="10">
    <location>
        <begin position="415"/>
        <end position="440"/>
    </location>
</feature>
<sequence length="2125" mass="235052">MSYDPRHTPIGEFDDGGGSSSTTSMGRSDRDPRALPAADAAHAAPYHGQHQKYQPPPYQSAPFQRPHRLPATQDRWVSSVPLLQQPSSRGSWSKSSMPPMLPAKPQPQQDPSRLHAVDLAIPASRMSTLSGSNSSNHTSIMGQPAGLNDGFTRYPGSHAGHKPQQACHRTVDRSRLSSNRLSKQLSVQQLQLQLPPDGLSHDHAALGERNSVKVLNVAGGMLGAGAAPSAQWTSPHPNAIRQHDALRASTKRPIHGDDLTTSRGTALVSSASTVASDFDDDEDDDDDEYDGKARVQQHGPATWSPNNRPTHQRLNQGNLGFDDFDNVSVMSGRSIISSRVANSARGSYTGPGFMSSLRRLTEGSVFGAANTASPASVISTLVDTKVGPEELLDEFSVVDEQREPKGHTRFVSMQEQLLHPESQDSRTSLPLPSRFAPSDPRPVTRELIEDMFIDLQRRFGFQADSVRNQLEYMLTLIDSRVARMSLDLAIASLHADIIGGENANYRQWYVSTFGPHELGPDPSADLMGTLTKKVVRSRWRKVMKRLTQADRAMQTALWFCIWGEAANIRFMPECLCFLFKLACDHLTLDKAAPSPIAVLDGAFLDKVITPLYRAYREQGYNLSEDGKLVRQRRDHSDIVGYDDLNDMFRDWDALAALATKGGQRLLEMPASERYWMLDQVEYKLRKTYLEKRTPLHLVTNFSRIWILHLVGLYYMAMGQADFMFPEAMHRARHWSLVACGSAIGVVVTMVAKWAEYSFLPITVKRTAYLVWCQSVLFAILIANLAPTAFIYWFTGQDLAQRGAGPVAMGVTAAHLVLSVVTSCYLLFVPPAQLFRRPWLLTRQDLVETGFIAHFVPLTPWDHALSLGTWGTILFIKFIGGYFYLVRPFSGVLESWWEAAGKCPVDEIMCGPVTYGGMALLVALQTVLYFLDTYLWYMVVLALVSVGLNMVDGISALSMWRETFYKLPNRIVSKLIAVDGGVPLRMKQASSEIWNSIVLAMYKEHLLPAESLPKMLYQIHPNAADQDCVIEPRFFLAHEDSKSKGEFFPTDSEVERRLSYFSQSLCMNVPEPTPVARMPTFSVLIPHYSEKILLSLEDCTEREDKSSRITLLEYLKTLYPDEWDNFVAESKIMEHEQALSDSLGDSLPIPGGAGFDGHGSDRMSTASSPSMRPHGGLPRASWCPQQEKAAVHDNGTGEQNDDLLAEDDDEDEEARETAEEKMFRAVGYTNPSPSFVLRTRIWTSLRSQTLYRTVSGFMNYNKAIQIRHRAENLHYLFQGVCSEEEIEDEADYVSSRKFRLVVAMQRYQHFDKNDLESVELLFSVFADLAVSYIEEVPSAVEGEPPTYYSCLIDGWCNMTASGARQPRFRIRLPGNPILGDGKGDNQNSAIVFTRGEVLQLIDANQDSYLEESLKVANVLSEFELPGDSVHSPYSPRYNRGRAPVAIVGTREHIFSERVGSLADVAAGKEFAFGTLIQRAMTRLGSRLQYGHPDLLNSLYMITRGGVSKAQKGLHLNEDIYAGMNVLSRGGRIKHSEYLQCGKGRDLGFTSVLNFTAKLGSGAGEQVLSRDVWYLGTRLPLDRLLSYYFAHIGFYINAAFVVASVVLFLWTSAMAAVMQARHPGKCTGKDAASTCPTDLATLQDWVSLCVSELIFSLLISFLPLLLQMVNEYGVGRALKRILMQFFSLVSLFEGFAIYVYSSMFWHNLALGGAGYIATGRAVSTARAPFSTLYQRFSRQGISLGVALGMLALLVSTQGFQAALVFYWIFVISYALSPFLFNPNQFVLADFLLDYRVTLRWLFAGHQAPAPRNLSWANLVVADRGRLTGERGGATRARLRVFIVRNLLADLVVIAFAVGLYGYAHPKFSILDSIIRVAAWPAAMLGVCFAMSAVSLALSLFLGQIPFVARLVPAIGYGLPTLALIAIAWVAWALEGFALPGTLVALFPFAAVLHAIETLALFFVPPEFDTKGTAHRAFWTGRWHTLGAFAPVYVVRELLVVPFELAWFALDWATIHVLVAALFPVCLVPFVSDVHTLMLLWVRKPKKSDNGAPANGSGGAVADATAKPKHRRRRLRIAGAALMLAGTLLVLAALVVVPAIVPGPLAKIVAGIAGHLPLHALKAIPAAP</sequence>
<feature type="domain" description="1,3-beta-glucan synthase component FKS1-like" evidence="12">
    <location>
        <begin position="549"/>
        <end position="662"/>
    </location>
</feature>
<feature type="transmembrane region" description="Helical" evidence="11">
    <location>
        <begin position="774"/>
        <end position="794"/>
    </location>
</feature>
<gene>
    <name evidence="13" type="ORF">AMAG_00576</name>
</gene>
<feature type="compositionally biased region" description="Low complexity" evidence="10">
    <location>
        <begin position="34"/>
        <end position="45"/>
    </location>
</feature>
<keyword evidence="14" id="KW-1185">Reference proteome</keyword>
<keyword evidence="7 11" id="KW-1133">Transmembrane helix</keyword>
<reference evidence="13 14" key="1">
    <citation type="submission" date="2009-11" db="EMBL/GenBank/DDBJ databases">
        <title>Annotation of Allomyces macrogynus ATCC 38327.</title>
        <authorList>
            <consortium name="The Broad Institute Genome Sequencing Platform"/>
            <person name="Russ C."/>
            <person name="Cuomo C."/>
            <person name="Burger G."/>
            <person name="Gray M.W."/>
            <person name="Holland P.W.H."/>
            <person name="King N."/>
            <person name="Lang F.B.F."/>
            <person name="Roger A.J."/>
            <person name="Ruiz-Trillo I."/>
            <person name="Young S.K."/>
            <person name="Zeng Q."/>
            <person name="Gargeya S."/>
            <person name="Fitzgerald M."/>
            <person name="Haas B."/>
            <person name="Abouelleil A."/>
            <person name="Alvarado L."/>
            <person name="Arachchi H.M."/>
            <person name="Berlin A."/>
            <person name="Chapman S.B."/>
            <person name="Gearin G."/>
            <person name="Goldberg J."/>
            <person name="Griggs A."/>
            <person name="Gujja S."/>
            <person name="Hansen M."/>
            <person name="Heiman D."/>
            <person name="Howarth C."/>
            <person name="Larimer J."/>
            <person name="Lui A."/>
            <person name="MacDonald P.J.P."/>
            <person name="McCowen C."/>
            <person name="Montmayeur A."/>
            <person name="Murphy C."/>
            <person name="Neiman D."/>
            <person name="Pearson M."/>
            <person name="Priest M."/>
            <person name="Roberts A."/>
            <person name="Saif S."/>
            <person name="Shea T."/>
            <person name="Sisk P."/>
            <person name="Stolte C."/>
            <person name="Sykes S."/>
            <person name="Wortman J."/>
            <person name="Nusbaum C."/>
            <person name="Birren B."/>
        </authorList>
    </citation>
    <scope>NUCLEOTIDE SEQUENCE [LARGE SCALE GENOMIC DNA]</scope>
    <source>
        <strain evidence="13 14">ATCC 38327</strain>
    </source>
</reference>
<feature type="region of interest" description="Disordered" evidence="10">
    <location>
        <begin position="251"/>
        <end position="310"/>
    </location>
</feature>
<evidence type="ECO:0000256" key="9">
    <source>
        <dbReference type="ARBA" id="ARBA00047777"/>
    </source>
</evidence>